<protein>
    <submittedName>
        <fullName evidence="1">Uncharacterized protein</fullName>
    </submittedName>
</protein>
<gene>
    <name evidence="1" type="ORF">IV203_010198</name>
</gene>
<keyword evidence="2" id="KW-1185">Reference proteome</keyword>
<reference evidence="1" key="1">
    <citation type="journal article" date="2021" name="Sci. Rep.">
        <title>Diploid genomic architecture of Nitzschia inconspicua, an elite biomass production diatom.</title>
        <authorList>
            <person name="Oliver A."/>
            <person name="Podell S."/>
            <person name="Pinowska A."/>
            <person name="Traller J.C."/>
            <person name="Smith S.R."/>
            <person name="McClure R."/>
            <person name="Beliaev A."/>
            <person name="Bohutskyi P."/>
            <person name="Hill E.A."/>
            <person name="Rabines A."/>
            <person name="Zheng H."/>
            <person name="Allen L.Z."/>
            <person name="Kuo A."/>
            <person name="Grigoriev I.V."/>
            <person name="Allen A.E."/>
            <person name="Hazlebeck D."/>
            <person name="Allen E.E."/>
        </authorList>
    </citation>
    <scope>NUCLEOTIDE SEQUENCE</scope>
    <source>
        <strain evidence="1">Hildebrandi</strain>
    </source>
</reference>
<comment type="caution">
    <text evidence="1">The sequence shown here is derived from an EMBL/GenBank/DDBJ whole genome shotgun (WGS) entry which is preliminary data.</text>
</comment>
<reference evidence="1" key="2">
    <citation type="submission" date="2021-04" db="EMBL/GenBank/DDBJ databases">
        <authorList>
            <person name="Podell S."/>
        </authorList>
    </citation>
    <scope>NUCLEOTIDE SEQUENCE</scope>
    <source>
        <strain evidence="1">Hildebrandi</strain>
    </source>
</reference>
<dbReference type="OrthoDB" id="51575at2759"/>
<dbReference type="Proteomes" id="UP000693970">
    <property type="component" value="Unassembled WGS sequence"/>
</dbReference>
<accession>A0A9K3KX65</accession>
<sequence>MISQAVRFMSTFHGTAHAIKRGDISKMDDVVRSTVFSPQHFPKFLGTTMVFSFFGGFYWMESLKESKMPAAVASSLQQC</sequence>
<name>A0A9K3KX65_9STRA</name>
<dbReference type="EMBL" id="JAGRRH010000018">
    <property type="protein sequence ID" value="KAG7350838.1"/>
    <property type="molecule type" value="Genomic_DNA"/>
</dbReference>
<organism evidence="1 2">
    <name type="scientific">Nitzschia inconspicua</name>
    <dbReference type="NCBI Taxonomy" id="303405"/>
    <lineage>
        <taxon>Eukaryota</taxon>
        <taxon>Sar</taxon>
        <taxon>Stramenopiles</taxon>
        <taxon>Ochrophyta</taxon>
        <taxon>Bacillariophyta</taxon>
        <taxon>Bacillariophyceae</taxon>
        <taxon>Bacillariophycidae</taxon>
        <taxon>Bacillariales</taxon>
        <taxon>Bacillariaceae</taxon>
        <taxon>Nitzschia</taxon>
    </lineage>
</organism>
<evidence type="ECO:0000313" key="2">
    <source>
        <dbReference type="Proteomes" id="UP000693970"/>
    </source>
</evidence>
<proteinExistence type="predicted"/>
<dbReference type="AlphaFoldDB" id="A0A9K3KX65"/>
<evidence type="ECO:0000313" key="1">
    <source>
        <dbReference type="EMBL" id="KAG7350838.1"/>
    </source>
</evidence>